<evidence type="ECO:0000259" key="6">
    <source>
        <dbReference type="Pfam" id="PF00501"/>
    </source>
</evidence>
<dbReference type="SUPFAM" id="SSF56801">
    <property type="entry name" value="Acetyl-CoA synthetase-like"/>
    <property type="match status" value="1"/>
</dbReference>
<sequence length="693" mass="78306">MKKNLNPIFHMILNTLSLIIIVTLVILYFIRPKKYNKEKEGEWVGENKQGETRILRGYKGIDKLVDSTPQGNETIADLVNGFNKKDKKQFIGYRELKNKIVAKTIIEKCNGKEIRKEIYQYEMSPYVWYSSKEFYHLICRISNGLRIKGFKKGDKIGMFCETRFEWMAMALACARQGITLVTVYATLGEESVKVALEETNCVGLIVSEETGIKMKKIELNKEVKIISIDGHFEGEYTTFKELSESEENEEAMPSVAPNDLAFIMYTSGTTKEPKGVLVEQKQILLLAQAFNVCLELKDEVFVAYLPLAHIFELCLEFCILSFFGSIGYANARTLMSVGCTNCKSDLCELEPTLVIGVPTVFNRIRKAILESVSRAPALKQNLFFGCMKLKNLLYVSYQLRTPLLFEPIVKFIDSLIFNPLKVSLFGRNLKTIIIGGSALPVELQTFLTITCAKTNILQGFGMTELCGASSCMVPGDPTQATIGLLFPHYELKLRDVPELNYLTTDNPPRGELMLRGAPVSKGYFNRPEESKNTFTEDGWVCTGDIAKITEDHHICIIDRKKNIVKQPCGEYISLELIESKYLTSKVVDTICVFADAFHDFTIALVIPNRNIIAEMTQKPFEEACKDKEVIGAVRKIMAENEIGLSQREVVKRIALISEEWNSENGMLTAALKLKRPAIAQKYQTIIDQLYSMN</sequence>
<organism evidence="7 8">
    <name type="scientific">Entamoeba histolytica HM-1:IMSS-B</name>
    <dbReference type="NCBI Taxonomy" id="885319"/>
    <lineage>
        <taxon>Eukaryota</taxon>
        <taxon>Amoebozoa</taxon>
        <taxon>Evosea</taxon>
        <taxon>Archamoebae</taxon>
        <taxon>Mastigamoebida</taxon>
        <taxon>Entamoebidae</taxon>
        <taxon>Entamoeba</taxon>
    </lineage>
</organism>
<dbReference type="Pfam" id="PF00501">
    <property type="entry name" value="AMP-binding"/>
    <property type="match status" value="1"/>
</dbReference>
<comment type="similarity">
    <text evidence="1">Belongs to the ATP-dependent AMP-binding enzyme family.</text>
</comment>
<evidence type="ECO:0000313" key="8">
    <source>
        <dbReference type="Proteomes" id="UP000030781"/>
    </source>
</evidence>
<reference evidence="7 8" key="1">
    <citation type="submission" date="2013-01" db="EMBL/GenBank/DDBJ databases">
        <authorList>
            <person name="Hannick L."/>
            <person name="Zafar N."/>
            <person name="Lorenzi H."/>
            <person name="Ali I.A."/>
            <person name="Petri W.P."/>
            <person name="Caler E."/>
        </authorList>
    </citation>
    <scope>NUCLEOTIDE SEQUENCE [LARGE SCALE GENOMIC DNA]</scope>
    <source>
        <strain evidence="8">HM3:IMSS-B</strain>
    </source>
</reference>
<protein>
    <submittedName>
        <fullName evidence="7">Long-chain-fatty-acid--CoA ligase, putative</fullName>
    </submittedName>
</protein>
<dbReference type="Gene3D" id="3.40.50.12780">
    <property type="entry name" value="N-terminal domain of ligase-like"/>
    <property type="match status" value="1"/>
</dbReference>
<proteinExistence type="inferred from homology"/>
<dbReference type="Proteomes" id="UP000030781">
    <property type="component" value="Unassembled WGS sequence"/>
</dbReference>
<dbReference type="GO" id="GO:0005783">
    <property type="term" value="C:endoplasmic reticulum"/>
    <property type="evidence" value="ECO:0007669"/>
    <property type="project" value="TreeGrafter"/>
</dbReference>
<name>M3S3Q4_ENTH1</name>
<dbReference type="AlphaFoldDB" id="M3S3Q4"/>
<keyword evidence="5" id="KW-0472">Membrane</keyword>
<keyword evidence="2 7" id="KW-0436">Ligase</keyword>
<evidence type="ECO:0000256" key="1">
    <source>
        <dbReference type="ARBA" id="ARBA00006432"/>
    </source>
</evidence>
<dbReference type="InterPro" id="IPR042099">
    <property type="entry name" value="ANL_N_sf"/>
</dbReference>
<evidence type="ECO:0000256" key="5">
    <source>
        <dbReference type="SAM" id="Phobius"/>
    </source>
</evidence>
<keyword evidence="5" id="KW-0812">Transmembrane</keyword>
<dbReference type="VEuPathDB" id="AmoebaDB:EHI8A_133270"/>
<evidence type="ECO:0000256" key="3">
    <source>
        <dbReference type="ARBA" id="ARBA00022741"/>
    </source>
</evidence>
<dbReference type="PANTHER" id="PTHR43272:SF83">
    <property type="entry name" value="ACYL-COA SYNTHETASE LONG-CHAIN, ISOFORM J"/>
    <property type="match status" value="1"/>
</dbReference>
<evidence type="ECO:0000256" key="2">
    <source>
        <dbReference type="ARBA" id="ARBA00022598"/>
    </source>
</evidence>
<dbReference type="EMBL" id="KB611274">
    <property type="protein sequence ID" value="EMH73454.1"/>
    <property type="molecule type" value="Genomic_DNA"/>
</dbReference>
<dbReference type="GO" id="GO:0005811">
    <property type="term" value="C:lipid droplet"/>
    <property type="evidence" value="ECO:0007669"/>
    <property type="project" value="TreeGrafter"/>
</dbReference>
<evidence type="ECO:0000313" key="7">
    <source>
        <dbReference type="EMBL" id="EMH73454.1"/>
    </source>
</evidence>
<dbReference type="GO" id="GO:0005524">
    <property type="term" value="F:ATP binding"/>
    <property type="evidence" value="ECO:0007669"/>
    <property type="project" value="UniProtKB-KW"/>
</dbReference>
<keyword evidence="5" id="KW-1133">Transmembrane helix</keyword>
<evidence type="ECO:0000256" key="4">
    <source>
        <dbReference type="ARBA" id="ARBA00022840"/>
    </source>
</evidence>
<keyword evidence="3" id="KW-0547">Nucleotide-binding</keyword>
<feature type="transmembrane region" description="Helical" evidence="5">
    <location>
        <begin position="12"/>
        <end position="30"/>
    </location>
</feature>
<accession>M3S3Q4</accession>
<feature type="domain" description="AMP-dependent synthetase/ligase" evidence="6">
    <location>
        <begin position="116"/>
        <end position="524"/>
    </location>
</feature>
<dbReference type="OrthoDB" id="1700726at2759"/>
<dbReference type="GO" id="GO:0005886">
    <property type="term" value="C:plasma membrane"/>
    <property type="evidence" value="ECO:0007669"/>
    <property type="project" value="TreeGrafter"/>
</dbReference>
<gene>
    <name evidence="7" type="ORF">EHI8A_133270</name>
</gene>
<dbReference type="PANTHER" id="PTHR43272">
    <property type="entry name" value="LONG-CHAIN-FATTY-ACID--COA LIGASE"/>
    <property type="match status" value="1"/>
</dbReference>
<keyword evidence="4" id="KW-0067">ATP-binding</keyword>
<dbReference type="GO" id="GO:0035336">
    <property type="term" value="P:long-chain fatty-acyl-CoA metabolic process"/>
    <property type="evidence" value="ECO:0007669"/>
    <property type="project" value="TreeGrafter"/>
</dbReference>
<dbReference type="GO" id="GO:0004467">
    <property type="term" value="F:long-chain fatty acid-CoA ligase activity"/>
    <property type="evidence" value="ECO:0007669"/>
    <property type="project" value="TreeGrafter"/>
</dbReference>
<dbReference type="InterPro" id="IPR000873">
    <property type="entry name" value="AMP-dep_synth/lig_dom"/>
</dbReference>